<dbReference type="NCBIfam" id="TIGR00633">
    <property type="entry name" value="xth"/>
    <property type="match status" value="1"/>
</dbReference>
<keyword evidence="3" id="KW-0378">Hydrolase</keyword>
<dbReference type="AlphaFoldDB" id="R7Q0X7"/>
<gene>
    <name evidence="11" type="ORF">CHC_T00007884001</name>
</gene>
<comment type="similarity">
    <text evidence="1 8">Belongs to the DNA repair enzymes AP/ExoA family.</text>
</comment>
<keyword evidence="8" id="KW-0234">DNA repair</keyword>
<dbReference type="PANTHER" id="PTHR22748:SF10">
    <property type="entry name" value="DNA-(APURINIC OR APYRIMIDINIC SITE) ENDONUCLEASE"/>
    <property type="match status" value="1"/>
</dbReference>
<name>R7Q0X7_CHOCR</name>
<organism evidence="11 12">
    <name type="scientific">Chondrus crispus</name>
    <name type="common">Carrageen Irish moss</name>
    <name type="synonym">Polymorpha crispa</name>
    <dbReference type="NCBI Taxonomy" id="2769"/>
    <lineage>
        <taxon>Eukaryota</taxon>
        <taxon>Rhodophyta</taxon>
        <taxon>Florideophyceae</taxon>
        <taxon>Rhodymeniophycidae</taxon>
        <taxon>Gigartinales</taxon>
        <taxon>Gigartinaceae</taxon>
        <taxon>Chondrus</taxon>
    </lineage>
</organism>
<feature type="domain" description="Endonuclease/exonuclease/phosphatase" evidence="10">
    <location>
        <begin position="108"/>
        <end position="424"/>
    </location>
</feature>
<dbReference type="RefSeq" id="XP_005711967.1">
    <property type="nucleotide sequence ID" value="XM_005711910.1"/>
</dbReference>
<accession>R7Q0X7</accession>
<keyword evidence="6" id="KW-0464">Manganese</keyword>
<dbReference type="InterPro" id="IPR005135">
    <property type="entry name" value="Endo/exonuclease/phosphatase"/>
</dbReference>
<dbReference type="EMBL" id="HG001469">
    <property type="protein sequence ID" value="CDF32302.1"/>
    <property type="molecule type" value="Genomic_DNA"/>
</dbReference>
<dbReference type="OrthoDB" id="498125at2759"/>
<dbReference type="GO" id="GO:0008311">
    <property type="term" value="F:double-stranded DNA 3'-5' DNA exonuclease activity"/>
    <property type="evidence" value="ECO:0007669"/>
    <property type="project" value="TreeGrafter"/>
</dbReference>
<feature type="region of interest" description="Disordered" evidence="9">
    <location>
        <begin position="71"/>
        <end position="93"/>
    </location>
</feature>
<feature type="site" description="Transition state stabilizer" evidence="7">
    <location>
        <position position="298"/>
    </location>
</feature>
<dbReference type="InterPro" id="IPR004808">
    <property type="entry name" value="AP_endonuc_1"/>
</dbReference>
<feature type="site" description="Interaction with DNA substrate" evidence="7">
    <location>
        <position position="424"/>
    </location>
</feature>
<feature type="binding site" evidence="6">
    <location>
        <position position="424"/>
    </location>
    <ligand>
        <name>Mg(2+)</name>
        <dbReference type="ChEBI" id="CHEBI:18420"/>
        <label>1</label>
    </ligand>
</feature>
<dbReference type="GO" id="GO:0046872">
    <property type="term" value="F:metal ion binding"/>
    <property type="evidence" value="ECO:0007669"/>
    <property type="project" value="UniProtKB-KW"/>
</dbReference>
<dbReference type="PROSITE" id="PS51435">
    <property type="entry name" value="AP_NUCLEASE_F1_4"/>
    <property type="match status" value="1"/>
</dbReference>
<evidence type="ECO:0000313" key="11">
    <source>
        <dbReference type="EMBL" id="CDF32302.1"/>
    </source>
</evidence>
<feature type="binding site" evidence="6">
    <location>
        <position position="110"/>
    </location>
    <ligand>
        <name>Mg(2+)</name>
        <dbReference type="ChEBI" id="CHEBI:18420"/>
        <label>1</label>
    </ligand>
</feature>
<feature type="active site" description="Proton donor/acceptor" evidence="5">
    <location>
        <position position="296"/>
    </location>
</feature>
<evidence type="ECO:0000259" key="10">
    <source>
        <dbReference type="Pfam" id="PF03372"/>
    </source>
</evidence>
<proteinExistence type="inferred from homology"/>
<evidence type="ECO:0000256" key="8">
    <source>
        <dbReference type="RuleBase" id="RU362131"/>
    </source>
</evidence>
<dbReference type="GO" id="GO:0005634">
    <property type="term" value="C:nucleus"/>
    <property type="evidence" value="ECO:0007669"/>
    <property type="project" value="TreeGrafter"/>
</dbReference>
<dbReference type="GO" id="GO:0006284">
    <property type="term" value="P:base-excision repair"/>
    <property type="evidence" value="ECO:0007669"/>
    <property type="project" value="TreeGrafter"/>
</dbReference>
<evidence type="ECO:0000256" key="7">
    <source>
        <dbReference type="PIRSR" id="PIRSR604808-3"/>
    </source>
</evidence>
<feature type="binding site" evidence="6">
    <location>
        <position position="423"/>
    </location>
    <ligand>
        <name>Mg(2+)</name>
        <dbReference type="ChEBI" id="CHEBI:18420"/>
        <label>1</label>
    </ligand>
</feature>
<protein>
    <recommendedName>
        <fullName evidence="8">DNA-(apurinic or apyrimidinic site) endonuclease</fullName>
        <ecNumber evidence="8">3.1.-.-</ecNumber>
    </recommendedName>
</protein>
<feature type="active site" evidence="5">
    <location>
        <position position="256"/>
    </location>
</feature>
<feature type="binding site" evidence="6">
    <location>
        <position position="296"/>
    </location>
    <ligand>
        <name>Mg(2+)</name>
        <dbReference type="ChEBI" id="CHEBI:18420"/>
        <label>1</label>
    </ligand>
</feature>
<dbReference type="GO" id="GO:0003906">
    <property type="term" value="F:DNA-(apurinic or apyrimidinic site) endonuclease activity"/>
    <property type="evidence" value="ECO:0007669"/>
    <property type="project" value="TreeGrafter"/>
</dbReference>
<feature type="site" description="Important for catalytic activity" evidence="7">
    <location>
        <position position="392"/>
    </location>
</feature>
<feature type="active site" description="Proton acceptor" evidence="5">
    <location>
        <position position="424"/>
    </location>
</feature>
<feature type="binding site" evidence="6">
    <location>
        <position position="298"/>
    </location>
    <ligand>
        <name>Mg(2+)</name>
        <dbReference type="ChEBI" id="CHEBI:18420"/>
        <label>1</label>
    </ligand>
</feature>
<dbReference type="InterPro" id="IPR036691">
    <property type="entry name" value="Endo/exonu/phosph_ase_sf"/>
</dbReference>
<evidence type="ECO:0000313" key="12">
    <source>
        <dbReference type="Proteomes" id="UP000012073"/>
    </source>
</evidence>
<evidence type="ECO:0000256" key="5">
    <source>
        <dbReference type="PIRSR" id="PIRSR604808-1"/>
    </source>
</evidence>
<evidence type="ECO:0000256" key="2">
    <source>
        <dbReference type="ARBA" id="ARBA00022723"/>
    </source>
</evidence>
<evidence type="ECO:0000256" key="6">
    <source>
        <dbReference type="PIRSR" id="PIRSR604808-2"/>
    </source>
</evidence>
<evidence type="ECO:0000256" key="1">
    <source>
        <dbReference type="ARBA" id="ARBA00007092"/>
    </source>
</evidence>
<dbReference type="OMA" id="AFCQFVS"/>
<dbReference type="GO" id="GO:0008081">
    <property type="term" value="F:phosphoric diester hydrolase activity"/>
    <property type="evidence" value="ECO:0007669"/>
    <property type="project" value="TreeGrafter"/>
</dbReference>
<evidence type="ECO:0000256" key="4">
    <source>
        <dbReference type="ARBA" id="ARBA00022842"/>
    </source>
</evidence>
<dbReference type="Gene3D" id="3.60.10.10">
    <property type="entry name" value="Endonuclease/exonuclease/phosphatase"/>
    <property type="match status" value="1"/>
</dbReference>
<dbReference type="EC" id="3.1.-.-" evidence="8"/>
<comment type="cofactor">
    <cofactor evidence="6 8">
        <name>Mg(2+)</name>
        <dbReference type="ChEBI" id="CHEBI:18420"/>
    </cofactor>
    <cofactor evidence="6 8">
        <name>Mn(2+)</name>
        <dbReference type="ChEBI" id="CHEBI:29035"/>
    </cofactor>
    <text evidence="6 8">Probably binds two magnesium or manganese ions per subunit.</text>
</comment>
<evidence type="ECO:0000256" key="9">
    <source>
        <dbReference type="SAM" id="MobiDB-lite"/>
    </source>
</evidence>
<dbReference type="PANTHER" id="PTHR22748">
    <property type="entry name" value="AP ENDONUCLEASE"/>
    <property type="match status" value="1"/>
</dbReference>
<dbReference type="SUPFAM" id="SSF56219">
    <property type="entry name" value="DNase I-like"/>
    <property type="match status" value="1"/>
</dbReference>
<feature type="region of interest" description="Disordered" evidence="9">
    <location>
        <begin position="315"/>
        <end position="343"/>
    </location>
</feature>
<sequence>MDVELVVPRYCWRRLGRIAGWIGTAHCDMAAAGATPIILLGTSTVIYPCSLQTLILICNFPVPRSMDKFLKKRSHPSGDSSRPAKRPVRDPETAIVDQRLTAPRVIVAWNCNGLTSRLRNGDEPAIKLFVERHAPDVIFLSEVRIAAANDNPTAKPNPKTKWYRYRMRDGNKKALEDFSLVNTFMRSKEMAKYRCYFSLADTKYAGTAMLLNTETTAPPISVRYNLEPVCIKGNVHDGDGRVIVAKFTGFSILHTYSPNNGWDENHLSRRRDWDQKIKEFVIRKKEAKVNLMWIGDLNVAPLDVDLSHPAYYKKQKGGRNTAKLGPSRAPPSEEDVGQPGCTPRERSQFREILKVGNMVDAYRELVGESDNSGLTWRGHTTGKHAGRGMRIDHCIVSRSVMPSIVSVQITGHGFDRIGFLGSDHCPLLISRQCSKQASEDK</sequence>
<dbReference type="Proteomes" id="UP000012073">
    <property type="component" value="Unassembled WGS sequence"/>
</dbReference>
<dbReference type="STRING" id="2769.R7Q0X7"/>
<keyword evidence="2 6" id="KW-0479">Metal-binding</keyword>
<dbReference type="GeneID" id="17319680"/>
<dbReference type="Gramene" id="CDF32302">
    <property type="protein sequence ID" value="CDF32302"/>
    <property type="gene ID" value="CHC_T00007884001"/>
</dbReference>
<keyword evidence="8" id="KW-0227">DNA damage</keyword>
<feature type="binding site" evidence="6">
    <location>
        <position position="142"/>
    </location>
    <ligand>
        <name>Mg(2+)</name>
        <dbReference type="ChEBI" id="CHEBI:18420"/>
        <label>1</label>
    </ligand>
</feature>
<dbReference type="Pfam" id="PF03372">
    <property type="entry name" value="Exo_endo_phos"/>
    <property type="match status" value="1"/>
</dbReference>
<reference evidence="12" key="1">
    <citation type="journal article" date="2013" name="Proc. Natl. Acad. Sci. U.S.A.">
        <title>Genome structure and metabolic features in the red seaweed Chondrus crispus shed light on evolution of the Archaeplastida.</title>
        <authorList>
            <person name="Collen J."/>
            <person name="Porcel B."/>
            <person name="Carre W."/>
            <person name="Ball S.G."/>
            <person name="Chaparro C."/>
            <person name="Tonon T."/>
            <person name="Barbeyron T."/>
            <person name="Michel G."/>
            <person name="Noel B."/>
            <person name="Valentin K."/>
            <person name="Elias M."/>
            <person name="Artiguenave F."/>
            <person name="Arun A."/>
            <person name="Aury J.M."/>
            <person name="Barbosa-Neto J.F."/>
            <person name="Bothwell J.H."/>
            <person name="Bouget F.Y."/>
            <person name="Brillet L."/>
            <person name="Cabello-Hurtado F."/>
            <person name="Capella-Gutierrez S."/>
            <person name="Charrier B."/>
            <person name="Cladiere L."/>
            <person name="Cock J.M."/>
            <person name="Coelho S.M."/>
            <person name="Colleoni C."/>
            <person name="Czjzek M."/>
            <person name="Da Silva C."/>
            <person name="Delage L."/>
            <person name="Denoeud F."/>
            <person name="Deschamps P."/>
            <person name="Dittami S.M."/>
            <person name="Gabaldon T."/>
            <person name="Gachon C.M."/>
            <person name="Groisillier A."/>
            <person name="Herve C."/>
            <person name="Jabbari K."/>
            <person name="Katinka M."/>
            <person name="Kloareg B."/>
            <person name="Kowalczyk N."/>
            <person name="Labadie K."/>
            <person name="Leblanc C."/>
            <person name="Lopez P.J."/>
            <person name="McLachlan D.H."/>
            <person name="Meslet-Cladiere L."/>
            <person name="Moustafa A."/>
            <person name="Nehr Z."/>
            <person name="Nyvall Collen P."/>
            <person name="Panaud O."/>
            <person name="Partensky F."/>
            <person name="Poulain J."/>
            <person name="Rensing S.A."/>
            <person name="Rousvoal S."/>
            <person name="Samson G."/>
            <person name="Symeonidi A."/>
            <person name="Weissenbach J."/>
            <person name="Zambounis A."/>
            <person name="Wincker P."/>
            <person name="Boyen C."/>
        </authorList>
    </citation>
    <scope>NUCLEOTIDE SEQUENCE [LARGE SCALE GENOMIC DNA]</scope>
    <source>
        <strain evidence="12">cv. Stackhouse</strain>
    </source>
</reference>
<evidence type="ECO:0000256" key="3">
    <source>
        <dbReference type="ARBA" id="ARBA00022801"/>
    </source>
</evidence>
<keyword evidence="12" id="KW-1185">Reference proteome</keyword>
<dbReference type="KEGG" id="ccp:CHC_T00007884001"/>
<dbReference type="PhylomeDB" id="R7Q0X7"/>
<keyword evidence="4 6" id="KW-0460">Magnesium</keyword>